<reference evidence="2 3" key="1">
    <citation type="journal article" date="2015" name="Genome Biol. Evol.">
        <title>Comparative Genomics of a Bacterivorous Green Alga Reveals Evolutionary Causalities and Consequences of Phago-Mixotrophic Mode of Nutrition.</title>
        <authorList>
            <person name="Burns J.A."/>
            <person name="Paasch A."/>
            <person name="Narechania A."/>
            <person name="Kim E."/>
        </authorList>
    </citation>
    <scope>NUCLEOTIDE SEQUENCE [LARGE SCALE GENOMIC DNA]</scope>
    <source>
        <strain evidence="2 3">PLY_AMNH</strain>
    </source>
</reference>
<organism evidence="2 3">
    <name type="scientific">Cymbomonas tetramitiformis</name>
    <dbReference type="NCBI Taxonomy" id="36881"/>
    <lineage>
        <taxon>Eukaryota</taxon>
        <taxon>Viridiplantae</taxon>
        <taxon>Chlorophyta</taxon>
        <taxon>Pyramimonadophyceae</taxon>
        <taxon>Pyramimonadales</taxon>
        <taxon>Pyramimonadaceae</taxon>
        <taxon>Cymbomonas</taxon>
    </lineage>
</organism>
<evidence type="ECO:0000256" key="1">
    <source>
        <dbReference type="SAM" id="MobiDB-lite"/>
    </source>
</evidence>
<dbReference type="EMBL" id="LGRX02002114">
    <property type="protein sequence ID" value="KAK3284843.1"/>
    <property type="molecule type" value="Genomic_DNA"/>
</dbReference>
<name>A0AAE0GVH9_9CHLO</name>
<evidence type="ECO:0000313" key="2">
    <source>
        <dbReference type="EMBL" id="KAK3284843.1"/>
    </source>
</evidence>
<sequence>MDALREGLYRSWERCGQQKPPLLELVKLEASSVKFYLVDDGVGGGAVFTDNASAQEYLHLEEDWSTIEAASRPTDSSLQTWLSPEEVKELQQQSSLTFTDEYLQNEQCKFTGLAYVTTLRSAPWVKPALMLLEKRLHSPAAIVEQVREAHVARRSEHTDEEMIDTRALDRCRRRWGQAAAVDPVEEAPSDYRPCPPGRGIGASGGHTPPHSLCNEQTEEFHRHTQGVRKRFQGGRPDEAGRRPY</sequence>
<accession>A0AAE0GVH9</accession>
<comment type="caution">
    <text evidence="2">The sequence shown here is derived from an EMBL/GenBank/DDBJ whole genome shotgun (WGS) entry which is preliminary data.</text>
</comment>
<feature type="compositionally biased region" description="Basic and acidic residues" evidence="1">
    <location>
        <begin position="235"/>
        <end position="244"/>
    </location>
</feature>
<keyword evidence="3" id="KW-1185">Reference proteome</keyword>
<proteinExistence type="predicted"/>
<evidence type="ECO:0000313" key="3">
    <source>
        <dbReference type="Proteomes" id="UP001190700"/>
    </source>
</evidence>
<gene>
    <name evidence="2" type="ORF">CYMTET_7526</name>
</gene>
<feature type="compositionally biased region" description="Basic residues" evidence="1">
    <location>
        <begin position="223"/>
        <end position="232"/>
    </location>
</feature>
<dbReference type="AlphaFoldDB" id="A0AAE0GVH9"/>
<feature type="region of interest" description="Disordered" evidence="1">
    <location>
        <begin position="183"/>
        <end position="244"/>
    </location>
</feature>
<dbReference type="Proteomes" id="UP001190700">
    <property type="component" value="Unassembled WGS sequence"/>
</dbReference>
<protein>
    <submittedName>
        <fullName evidence="2">Uncharacterized protein</fullName>
    </submittedName>
</protein>